<evidence type="ECO:0000313" key="5">
    <source>
        <dbReference type="Proteomes" id="UP001595536"/>
    </source>
</evidence>
<keyword evidence="5" id="KW-1185">Reference proteome</keyword>
<dbReference type="PANTHER" id="PTHR47235:SF1">
    <property type="entry name" value="BLR6548 PROTEIN"/>
    <property type="match status" value="1"/>
</dbReference>
<reference evidence="5" key="1">
    <citation type="journal article" date="2019" name="Int. J. Syst. Evol. Microbiol.">
        <title>The Global Catalogue of Microorganisms (GCM) 10K type strain sequencing project: providing services to taxonomists for standard genome sequencing and annotation.</title>
        <authorList>
            <consortium name="The Broad Institute Genomics Platform"/>
            <consortium name="The Broad Institute Genome Sequencing Center for Infectious Disease"/>
            <person name="Wu L."/>
            <person name="Ma J."/>
        </authorList>
    </citation>
    <scope>NUCLEOTIDE SEQUENCE [LARGE SCALE GENOMIC DNA]</scope>
    <source>
        <strain evidence="5">CCM 7941</strain>
    </source>
</reference>
<dbReference type="Pfam" id="PF13458">
    <property type="entry name" value="Peripla_BP_6"/>
    <property type="match status" value="1"/>
</dbReference>
<evidence type="ECO:0000259" key="3">
    <source>
        <dbReference type="Pfam" id="PF13458"/>
    </source>
</evidence>
<evidence type="ECO:0000256" key="2">
    <source>
        <dbReference type="ARBA" id="ARBA00022729"/>
    </source>
</evidence>
<dbReference type="RefSeq" id="WP_376868818.1">
    <property type="nucleotide sequence ID" value="NZ_JBHRUV010000031.1"/>
</dbReference>
<dbReference type="InterPro" id="IPR028081">
    <property type="entry name" value="Leu-bd"/>
</dbReference>
<dbReference type="Proteomes" id="UP001595536">
    <property type="component" value="Unassembled WGS sequence"/>
</dbReference>
<organism evidence="4 5">
    <name type="scientific">Camelimonas abortus</name>
    <dbReference type="NCBI Taxonomy" id="1017184"/>
    <lineage>
        <taxon>Bacteria</taxon>
        <taxon>Pseudomonadati</taxon>
        <taxon>Pseudomonadota</taxon>
        <taxon>Alphaproteobacteria</taxon>
        <taxon>Hyphomicrobiales</taxon>
        <taxon>Chelatococcaceae</taxon>
        <taxon>Camelimonas</taxon>
    </lineage>
</organism>
<comment type="similarity">
    <text evidence="1">Belongs to the leucine-binding protein family.</text>
</comment>
<dbReference type="PANTHER" id="PTHR47235">
    <property type="entry name" value="BLR6548 PROTEIN"/>
    <property type="match status" value="1"/>
</dbReference>
<evidence type="ECO:0000313" key="4">
    <source>
        <dbReference type="EMBL" id="MFC3266184.1"/>
    </source>
</evidence>
<dbReference type="SUPFAM" id="SSF53822">
    <property type="entry name" value="Periplasmic binding protein-like I"/>
    <property type="match status" value="1"/>
</dbReference>
<comment type="caution">
    <text evidence="4">The sequence shown here is derived from an EMBL/GenBank/DDBJ whole genome shotgun (WGS) entry which is preliminary data.</text>
</comment>
<feature type="domain" description="Leucine-binding protein" evidence="3">
    <location>
        <begin position="2"/>
        <end position="259"/>
    </location>
</feature>
<dbReference type="Gene3D" id="3.40.50.2300">
    <property type="match status" value="2"/>
</dbReference>
<proteinExistence type="inferred from homology"/>
<dbReference type="CDD" id="cd06343">
    <property type="entry name" value="PBP1_ABC_ligand_binding-like"/>
    <property type="match status" value="1"/>
</dbReference>
<sequence length="304" mass="34137">MEQDNVLFIYGNVGTATNTAIHRYLNQRKIPQILISTGASKWNDLKNYPWTMSFYPSYDMEAHILARYILTEKPDAKIAVLYQNDDFGRDYLNGFRHGLGEKGVKQIIAEATYEVTDPTIDSQIVRLKSSGADAMFTITTPKFGAQAIRKIYELDWKPLHVIVSVSASIGGVLRQAGLEKARGLVTAVAYKTPYDPLWNDAPDMKEFLAFMEQAGLKERVTEGSTVIGYISAVLLHRLLQRAGDDLTRENIMKMALSIDEPSLPMLLPGVTVKTTPDNADAFRNLRLQKFNGESWVLQEELSSR</sequence>
<accession>A0ABV7LEJ8</accession>
<gene>
    <name evidence="4" type="ORF">ACFOEX_07445</name>
</gene>
<dbReference type="EMBL" id="JBHRUV010000031">
    <property type="protein sequence ID" value="MFC3266184.1"/>
    <property type="molecule type" value="Genomic_DNA"/>
</dbReference>
<dbReference type="InterPro" id="IPR028082">
    <property type="entry name" value="Peripla_BP_I"/>
</dbReference>
<protein>
    <submittedName>
        <fullName evidence="4">ABC transporter substrate-binding protein</fullName>
    </submittedName>
</protein>
<keyword evidence="2" id="KW-0732">Signal</keyword>
<name>A0ABV7LEJ8_9HYPH</name>
<evidence type="ECO:0000256" key="1">
    <source>
        <dbReference type="ARBA" id="ARBA00010062"/>
    </source>
</evidence>